<dbReference type="PANTHER" id="PTHR43798:SF33">
    <property type="entry name" value="HYDROLASE, PUTATIVE (AFU_ORTHOLOGUE AFUA_2G14860)-RELATED"/>
    <property type="match status" value="1"/>
</dbReference>
<evidence type="ECO:0000313" key="3">
    <source>
        <dbReference type="EMBL" id="CEM31323.1"/>
    </source>
</evidence>
<dbReference type="PANTHER" id="PTHR43798">
    <property type="entry name" value="MONOACYLGLYCEROL LIPASE"/>
    <property type="match status" value="1"/>
</dbReference>
<dbReference type="Pfam" id="PF12146">
    <property type="entry name" value="Hydrolase_4"/>
    <property type="match status" value="1"/>
</dbReference>
<reference evidence="3 4" key="1">
    <citation type="submission" date="2014-11" db="EMBL/GenBank/DDBJ databases">
        <authorList>
            <person name="Zhu J."/>
            <person name="Qi W."/>
            <person name="Song R."/>
        </authorList>
    </citation>
    <scope>NUCLEOTIDE SEQUENCE [LARGE SCALE GENOMIC DNA]</scope>
</reference>
<organism evidence="3 4">
    <name type="scientific">Vitrella brassicaformis (strain CCMP3155)</name>
    <dbReference type="NCBI Taxonomy" id="1169540"/>
    <lineage>
        <taxon>Eukaryota</taxon>
        <taxon>Sar</taxon>
        <taxon>Alveolata</taxon>
        <taxon>Colpodellida</taxon>
        <taxon>Vitrellaceae</taxon>
        <taxon>Vitrella</taxon>
    </lineage>
</organism>
<keyword evidence="1" id="KW-0812">Transmembrane</keyword>
<evidence type="ECO:0000256" key="1">
    <source>
        <dbReference type="SAM" id="Phobius"/>
    </source>
</evidence>
<keyword evidence="4" id="KW-1185">Reference proteome</keyword>
<evidence type="ECO:0000313" key="4">
    <source>
        <dbReference type="Proteomes" id="UP000041254"/>
    </source>
</evidence>
<sequence length="275" mass="29679">MKYGVDHGGKTWAVEGATYYHLKGPATGKLVVIMPGITSFAASVAPLAECLIQRNHRVLLFDLFGRGRSPYPPSQPPCSHVLFADQLYHLLDKLGLADVSGGITLLGLSLGGAIALTLAQRYPKLVRRLLLVAPAGLPGVTSPLLSVLKVPWLGEAIINTLGRLLLSAVVGDFDDTEHPGCLLMRSVTAWQADNTPGYINGLLSTLRHFPLASMEEVFREVGQYPRPVLLLWGEEDQTCPFDPCCFIASECLPNATLRVIPNGGHCMALEQAGRM</sequence>
<dbReference type="PhylomeDB" id="A0A0G4GMA1"/>
<dbReference type="OMA" id="AGYRILC"/>
<accession>A0A0G4GMA1</accession>
<feature type="domain" description="Serine aminopeptidase S33" evidence="2">
    <location>
        <begin position="29"/>
        <end position="271"/>
    </location>
</feature>
<dbReference type="PRINTS" id="PR00111">
    <property type="entry name" value="ABHYDROLASE"/>
</dbReference>
<dbReference type="InterPro" id="IPR050266">
    <property type="entry name" value="AB_hydrolase_sf"/>
</dbReference>
<dbReference type="SUPFAM" id="SSF53474">
    <property type="entry name" value="alpha/beta-Hydrolases"/>
    <property type="match status" value="1"/>
</dbReference>
<protein>
    <recommendedName>
        <fullName evidence="2">Serine aminopeptidase S33 domain-containing protein</fullName>
    </recommendedName>
</protein>
<dbReference type="Proteomes" id="UP000041254">
    <property type="component" value="Unassembled WGS sequence"/>
</dbReference>
<evidence type="ECO:0000259" key="2">
    <source>
        <dbReference type="Pfam" id="PF12146"/>
    </source>
</evidence>
<dbReference type="InParanoid" id="A0A0G4GMA1"/>
<keyword evidence="1" id="KW-1133">Transmembrane helix</keyword>
<dbReference type="InterPro" id="IPR029058">
    <property type="entry name" value="AB_hydrolase_fold"/>
</dbReference>
<dbReference type="EMBL" id="CDMY01000718">
    <property type="protein sequence ID" value="CEM31323.1"/>
    <property type="molecule type" value="Genomic_DNA"/>
</dbReference>
<dbReference type="STRING" id="1169540.A0A0G4GMA1"/>
<dbReference type="InterPro" id="IPR022742">
    <property type="entry name" value="Hydrolase_4"/>
</dbReference>
<proteinExistence type="predicted"/>
<name>A0A0G4GMA1_VITBC</name>
<dbReference type="GO" id="GO:0016020">
    <property type="term" value="C:membrane"/>
    <property type="evidence" value="ECO:0007669"/>
    <property type="project" value="TreeGrafter"/>
</dbReference>
<dbReference type="Gene3D" id="3.40.50.1820">
    <property type="entry name" value="alpha/beta hydrolase"/>
    <property type="match status" value="1"/>
</dbReference>
<dbReference type="VEuPathDB" id="CryptoDB:Vbra_10099"/>
<gene>
    <name evidence="3" type="ORF">Vbra_10099</name>
</gene>
<keyword evidence="1" id="KW-0472">Membrane</keyword>
<dbReference type="OrthoDB" id="408373at2759"/>
<dbReference type="InterPro" id="IPR000073">
    <property type="entry name" value="AB_hydrolase_1"/>
</dbReference>
<feature type="transmembrane region" description="Helical" evidence="1">
    <location>
        <begin position="99"/>
        <end position="119"/>
    </location>
</feature>
<dbReference type="AlphaFoldDB" id="A0A0G4GMA1"/>